<dbReference type="Proteomes" id="UP000177187">
    <property type="component" value="Unassembled WGS sequence"/>
</dbReference>
<organism evidence="2 3">
    <name type="scientific">Candidatus Coatesbacteria bacterium RBG_13_66_14</name>
    <dbReference type="NCBI Taxonomy" id="1817816"/>
    <lineage>
        <taxon>Bacteria</taxon>
        <taxon>Candidatus Coatesiibacteriota</taxon>
    </lineage>
</organism>
<dbReference type="EMBL" id="MFAF01000068">
    <property type="protein sequence ID" value="OGD76753.1"/>
    <property type="molecule type" value="Genomic_DNA"/>
</dbReference>
<proteinExistence type="predicted"/>
<evidence type="ECO:0000256" key="1">
    <source>
        <dbReference type="SAM" id="SignalP"/>
    </source>
</evidence>
<dbReference type="STRING" id="1817816.A2Y64_00370"/>
<reference evidence="2 3" key="1">
    <citation type="journal article" date="2016" name="Nat. Commun.">
        <title>Thousands of microbial genomes shed light on interconnected biogeochemical processes in an aquifer system.</title>
        <authorList>
            <person name="Anantharaman K."/>
            <person name="Brown C.T."/>
            <person name="Hug L.A."/>
            <person name="Sharon I."/>
            <person name="Castelle C.J."/>
            <person name="Probst A.J."/>
            <person name="Thomas B.C."/>
            <person name="Singh A."/>
            <person name="Wilkins M.J."/>
            <person name="Karaoz U."/>
            <person name="Brodie E.L."/>
            <person name="Williams K.H."/>
            <person name="Hubbard S.S."/>
            <person name="Banfield J.F."/>
        </authorList>
    </citation>
    <scope>NUCLEOTIDE SEQUENCE [LARGE SCALE GENOMIC DNA]</scope>
</reference>
<evidence type="ECO:0000313" key="2">
    <source>
        <dbReference type="EMBL" id="OGD76753.1"/>
    </source>
</evidence>
<protein>
    <recommendedName>
        <fullName evidence="4">Alginate export domain-containing protein</fullName>
    </recommendedName>
</protein>
<gene>
    <name evidence="2" type="ORF">A2Y64_00370</name>
</gene>
<comment type="caution">
    <text evidence="2">The sequence shown here is derived from an EMBL/GenBank/DDBJ whole genome shotgun (WGS) entry which is preliminary data.</text>
</comment>
<accession>A0A1F5FAV2</accession>
<evidence type="ECO:0000313" key="3">
    <source>
        <dbReference type="Proteomes" id="UP000177187"/>
    </source>
</evidence>
<name>A0A1F5FAV2_9BACT</name>
<feature type="chain" id="PRO_5009518526" description="Alginate export domain-containing protein" evidence="1">
    <location>
        <begin position="20"/>
        <end position="473"/>
    </location>
</feature>
<keyword evidence="1" id="KW-0732">Signal</keyword>
<dbReference type="AlphaFoldDB" id="A0A1F5FAV2"/>
<sequence>MKRLPVMFLLALLAAASTAREGEGEVEYPEADPGVVVEDSAEIPEVELGAAITVDLRHMTEPPHTFTYNENDLFLSVATKWEKAEAAGSLRLRGLGFSTASSSADLEYIGYVDPWSLELESAYLDLYGLPLEPVDISIGRREIGWGVGDKLRTYDEVNPGDYEDPLNFGEHLGVNMVRLTGWFSGTWFMEGVFVPGFTPARLPAERWQEIPEMDLGEFMGLPLWLSELSTPVEQPEPTLAESSEYGARVRGSLGPVDLELAYLYTREHLPVATDLTVEMTVDPDAPPFTIPVNVTAKGTFPRRHIVGAAFAADILDIGLWGEAAAYIYPEDVIQTQTSPLGTIETVLYPEGAFFKWMGGIDYSFDGFYTQIQYIHGLYDERGAAEMGDYFVLALEKGLFYDALKIRLAAGVEVPDFDTLDENWGFILLPELTYEPLSGLAVILGGYWLEGEGDSKFAGMETNDEVYLKVRVDL</sequence>
<evidence type="ECO:0008006" key="4">
    <source>
        <dbReference type="Google" id="ProtNLM"/>
    </source>
</evidence>
<feature type="signal peptide" evidence="1">
    <location>
        <begin position="1"/>
        <end position="19"/>
    </location>
</feature>